<proteinExistence type="predicted"/>
<keyword evidence="2" id="KW-1133">Transmembrane helix</keyword>
<comment type="caution">
    <text evidence="4">The sequence shown here is derived from an EMBL/GenBank/DDBJ whole genome shotgun (WGS) entry which is preliminary data.</text>
</comment>
<dbReference type="PANTHER" id="PTHR45036">
    <property type="entry name" value="METHYLTRANSFERASE LIKE 7B"/>
    <property type="match status" value="1"/>
</dbReference>
<dbReference type="Gene3D" id="3.40.50.150">
    <property type="entry name" value="Vaccinia Virus protein VP39"/>
    <property type="match status" value="1"/>
</dbReference>
<dbReference type="OrthoDB" id="416496at2759"/>
<evidence type="ECO:0000256" key="2">
    <source>
        <dbReference type="SAM" id="Phobius"/>
    </source>
</evidence>
<keyword evidence="2" id="KW-0472">Membrane</keyword>
<feature type="transmembrane region" description="Helical" evidence="2">
    <location>
        <begin position="166"/>
        <end position="188"/>
    </location>
</feature>
<organism evidence="4 5">
    <name type="scientific">Chara braunii</name>
    <name type="common">Braun's stonewort</name>
    <dbReference type="NCBI Taxonomy" id="69332"/>
    <lineage>
        <taxon>Eukaryota</taxon>
        <taxon>Viridiplantae</taxon>
        <taxon>Streptophyta</taxon>
        <taxon>Charophyceae</taxon>
        <taxon>Charales</taxon>
        <taxon>Characeae</taxon>
        <taxon>Chara</taxon>
    </lineage>
</organism>
<dbReference type="InterPro" id="IPR052356">
    <property type="entry name" value="Thiol_S-MT"/>
</dbReference>
<dbReference type="Proteomes" id="UP000265515">
    <property type="component" value="Unassembled WGS sequence"/>
</dbReference>
<dbReference type="GO" id="GO:0008757">
    <property type="term" value="F:S-adenosylmethionine-dependent methyltransferase activity"/>
    <property type="evidence" value="ECO:0007669"/>
    <property type="project" value="InterPro"/>
</dbReference>
<feature type="compositionally biased region" description="Polar residues" evidence="1">
    <location>
        <begin position="408"/>
        <end position="418"/>
    </location>
</feature>
<dbReference type="SUPFAM" id="SSF53335">
    <property type="entry name" value="S-adenosyl-L-methionine-dependent methyltransferases"/>
    <property type="match status" value="1"/>
</dbReference>
<gene>
    <name evidence="4" type="ORF">CBR_g34579</name>
</gene>
<dbReference type="Pfam" id="PF08241">
    <property type="entry name" value="Methyltransf_11"/>
    <property type="match status" value="1"/>
</dbReference>
<protein>
    <recommendedName>
        <fullName evidence="3">Methyltransferase type 11 domain-containing protein</fullName>
    </recommendedName>
</protein>
<name>A0A388LJ85_CHABU</name>
<evidence type="ECO:0000259" key="3">
    <source>
        <dbReference type="Pfam" id="PF08241"/>
    </source>
</evidence>
<feature type="compositionally biased region" description="Polar residues" evidence="1">
    <location>
        <begin position="378"/>
        <end position="395"/>
    </location>
</feature>
<feature type="domain" description="Methyltransferase type 11" evidence="3">
    <location>
        <begin position="210"/>
        <end position="304"/>
    </location>
</feature>
<reference evidence="4 5" key="1">
    <citation type="journal article" date="2018" name="Cell">
        <title>The Chara Genome: Secondary Complexity and Implications for Plant Terrestrialization.</title>
        <authorList>
            <person name="Nishiyama T."/>
            <person name="Sakayama H."/>
            <person name="Vries J.D."/>
            <person name="Buschmann H."/>
            <person name="Saint-Marcoux D."/>
            <person name="Ullrich K.K."/>
            <person name="Haas F.B."/>
            <person name="Vanderstraeten L."/>
            <person name="Becker D."/>
            <person name="Lang D."/>
            <person name="Vosolsobe S."/>
            <person name="Rombauts S."/>
            <person name="Wilhelmsson P.K.I."/>
            <person name="Janitza P."/>
            <person name="Kern R."/>
            <person name="Heyl A."/>
            <person name="Rumpler F."/>
            <person name="Villalobos L.I.A.C."/>
            <person name="Clay J.M."/>
            <person name="Skokan R."/>
            <person name="Toyoda A."/>
            <person name="Suzuki Y."/>
            <person name="Kagoshima H."/>
            <person name="Schijlen E."/>
            <person name="Tajeshwar N."/>
            <person name="Catarino B."/>
            <person name="Hetherington A.J."/>
            <person name="Saltykova A."/>
            <person name="Bonnot C."/>
            <person name="Breuninger H."/>
            <person name="Symeonidi A."/>
            <person name="Radhakrishnan G.V."/>
            <person name="Van Nieuwerburgh F."/>
            <person name="Deforce D."/>
            <person name="Chang C."/>
            <person name="Karol K.G."/>
            <person name="Hedrich R."/>
            <person name="Ulvskov P."/>
            <person name="Glockner G."/>
            <person name="Delwiche C.F."/>
            <person name="Petrasek J."/>
            <person name="Van de Peer Y."/>
            <person name="Friml J."/>
            <person name="Beilby M."/>
            <person name="Dolan L."/>
            <person name="Kohara Y."/>
            <person name="Sugano S."/>
            <person name="Fujiyama A."/>
            <person name="Delaux P.-M."/>
            <person name="Quint M."/>
            <person name="TheiBen G."/>
            <person name="Hagemann M."/>
            <person name="Harholt J."/>
            <person name="Dunand C."/>
            <person name="Zachgo S."/>
            <person name="Langdale J."/>
            <person name="Maumus F."/>
            <person name="Straeten D.V.D."/>
            <person name="Gould S.B."/>
            <person name="Rensing S.A."/>
        </authorList>
    </citation>
    <scope>NUCLEOTIDE SEQUENCE [LARGE SCALE GENOMIC DNA]</scope>
    <source>
        <strain evidence="4 5">S276</strain>
    </source>
</reference>
<keyword evidence="5" id="KW-1185">Reference proteome</keyword>
<accession>A0A388LJ85</accession>
<dbReference type="InterPro" id="IPR013216">
    <property type="entry name" value="Methyltransf_11"/>
</dbReference>
<evidence type="ECO:0000313" key="4">
    <source>
        <dbReference type="EMBL" id="GBG82295.1"/>
    </source>
</evidence>
<sequence length="418" mass="44665">MALIGSVAHVSTGAVFARGRTPAVEDTPRELPASSFRGAQLCCRHVIGLRNVDLRRRPRGRKLSLEELCGSQKWRSFPPTTAAAAAAAAAAALTAPRWALRNPKKILGDVKWERAEGCPLVMGIRSRSGPGRRQMGASHQRRLSPAAATALDGTEFSSFILNLPDLSPFLVTSIGGISFVLLRLFVYFRMQYVTAAMLARHVPRGGARVLDLNVAGGKNLYYLPKDVVQVIAVNPKASRQLLDNQAVQAGVPIVFEDMTASGALDLPSNSVDAVVSIYALCSTPDVQNILKEAVRVLKPGKPIIFVENVAASGGIVLAAQRALEAAHNLTGWGVHTVRNTLQEIKTVEELGTVESDMVAEFQDPHVVGIGIKKAASVNTAPQTPTPFSSTKNKTTAPKKEVRKGGFGSATSAQRQTKK</sequence>
<dbReference type="PANTHER" id="PTHR45036:SF1">
    <property type="entry name" value="METHYLTRANSFERASE LIKE 7A"/>
    <property type="match status" value="1"/>
</dbReference>
<dbReference type="AlphaFoldDB" id="A0A388LJ85"/>
<keyword evidence="2" id="KW-0812">Transmembrane</keyword>
<evidence type="ECO:0000313" key="5">
    <source>
        <dbReference type="Proteomes" id="UP000265515"/>
    </source>
</evidence>
<dbReference type="Gramene" id="GBG82295">
    <property type="protein sequence ID" value="GBG82295"/>
    <property type="gene ID" value="CBR_g34579"/>
</dbReference>
<dbReference type="STRING" id="69332.A0A388LJ85"/>
<feature type="region of interest" description="Disordered" evidence="1">
    <location>
        <begin position="378"/>
        <end position="418"/>
    </location>
</feature>
<evidence type="ECO:0000256" key="1">
    <source>
        <dbReference type="SAM" id="MobiDB-lite"/>
    </source>
</evidence>
<dbReference type="EMBL" id="BFEA01000402">
    <property type="protein sequence ID" value="GBG82295.1"/>
    <property type="molecule type" value="Genomic_DNA"/>
</dbReference>
<dbReference type="CDD" id="cd02440">
    <property type="entry name" value="AdoMet_MTases"/>
    <property type="match status" value="1"/>
</dbReference>
<dbReference type="InterPro" id="IPR029063">
    <property type="entry name" value="SAM-dependent_MTases_sf"/>
</dbReference>